<gene>
    <name evidence="1" type="ORF">HHK36_011934</name>
</gene>
<dbReference type="InterPro" id="IPR011989">
    <property type="entry name" value="ARM-like"/>
</dbReference>
<keyword evidence="2" id="KW-1185">Reference proteome</keyword>
<comment type="caution">
    <text evidence="1">The sequence shown here is derived from an EMBL/GenBank/DDBJ whole genome shotgun (WGS) entry which is preliminary data.</text>
</comment>
<dbReference type="InterPro" id="IPR016024">
    <property type="entry name" value="ARM-type_fold"/>
</dbReference>
<dbReference type="Proteomes" id="UP000655225">
    <property type="component" value="Unassembled WGS sequence"/>
</dbReference>
<evidence type="ECO:0000313" key="1">
    <source>
        <dbReference type="EMBL" id="KAF8403828.1"/>
    </source>
</evidence>
<dbReference type="PANTHER" id="PTHR37743:SF1">
    <property type="entry name" value="ARM REPEAT SUPERFAMILY PROTEIN"/>
    <property type="match status" value="1"/>
</dbReference>
<dbReference type="AlphaFoldDB" id="A0A835DHP1"/>
<reference evidence="1 2" key="1">
    <citation type="submission" date="2020-04" db="EMBL/GenBank/DDBJ databases">
        <title>Plant Genome Project.</title>
        <authorList>
            <person name="Zhang R.-G."/>
        </authorList>
    </citation>
    <scope>NUCLEOTIDE SEQUENCE [LARGE SCALE GENOMIC DNA]</scope>
    <source>
        <strain evidence="1">YNK0</strain>
        <tissue evidence="1">Leaf</tissue>
    </source>
</reference>
<evidence type="ECO:0000313" key="2">
    <source>
        <dbReference type="Proteomes" id="UP000655225"/>
    </source>
</evidence>
<protein>
    <recommendedName>
        <fullName evidence="3">ARM repeat superfamily protein</fullName>
    </recommendedName>
</protein>
<name>A0A835DHP1_TETSI</name>
<sequence>MEELLWKSEANSMLSSTIGRVMNTILSSRPRKLEDAISRVDSSSGSQRGSGVSLDESLWFLQKYVRDAVESREPLDQILVPMIENSLKCKDSKHYNQVLILLNWFFQDELLFQALATNLAEIITRKEDRYIALGWCTLICGLVDYEITMSHCSNSGSSTLQDGFELPTRLSVAAADCTLVLTEALTKKALISDGSSYREKSSGPDRANRGIALVPAASCEKTVKSTYRSPDASDDVEMDFLLWDHLDELIILVQKLLAVETRGYIEDSRHKWSRKSRPLHAKGLEQVWKWLKEIKGHHGSLQDEAGAGILKTGVLLLSSCWKHFAVLLLLEDRKLSQHYKESLNQYISGIQVERRWTEVMRMDLKVLDGMKELTKEMALDGMEGWNGIPVFYMDDYTDKYSGNKDSGIETRKFFLNCLSLLLGRLDSKQFEIAMSEYGLQISNLLLSQLQCGDEYVIDGALCILRATIFKTNHPSTRSSLLDTRQINAVLPLLLNLLDERDSTARAVVLFIAEFCSINTDGHCLQEVLKRLASGRLLQRRNAIDVISELIHMSSDSAKLPPLMWQDIANHLLERLGDEELVIRKQASNLFPMIDPPLVLPALVHLVYSPDERVQSSASDAVITVLQYHNHNLEVIYMLLDCLSNLCQGLDHSKTPGEIGEGSKLDTDRVLRLIPEWSKSVQDWNVLIEPLIEKMFVEPSNATIVRFLSYISEHLAEAADVVLHRVLLYMKGQKE</sequence>
<dbReference type="OrthoDB" id="79603at2759"/>
<dbReference type="Gene3D" id="1.25.10.10">
    <property type="entry name" value="Leucine-rich Repeat Variant"/>
    <property type="match status" value="1"/>
</dbReference>
<dbReference type="PANTHER" id="PTHR37743">
    <property type="entry name" value="ARM REPEAT SUPERFAMILY PROTEIN"/>
    <property type="match status" value="1"/>
</dbReference>
<proteinExistence type="predicted"/>
<dbReference type="EMBL" id="JABCRI010000007">
    <property type="protein sequence ID" value="KAF8403828.1"/>
    <property type="molecule type" value="Genomic_DNA"/>
</dbReference>
<dbReference type="SUPFAM" id="SSF48371">
    <property type="entry name" value="ARM repeat"/>
    <property type="match status" value="1"/>
</dbReference>
<evidence type="ECO:0008006" key="3">
    <source>
        <dbReference type="Google" id="ProtNLM"/>
    </source>
</evidence>
<organism evidence="1 2">
    <name type="scientific">Tetracentron sinense</name>
    <name type="common">Spur-leaf</name>
    <dbReference type="NCBI Taxonomy" id="13715"/>
    <lineage>
        <taxon>Eukaryota</taxon>
        <taxon>Viridiplantae</taxon>
        <taxon>Streptophyta</taxon>
        <taxon>Embryophyta</taxon>
        <taxon>Tracheophyta</taxon>
        <taxon>Spermatophyta</taxon>
        <taxon>Magnoliopsida</taxon>
        <taxon>Trochodendrales</taxon>
        <taxon>Trochodendraceae</taxon>
        <taxon>Tetracentron</taxon>
    </lineage>
</organism>
<accession>A0A835DHP1</accession>
<dbReference type="OMA" id="KCKDSKH"/>